<feature type="transmembrane region" description="Helical" evidence="4">
    <location>
        <begin position="175"/>
        <end position="193"/>
    </location>
</feature>
<keyword evidence="7" id="KW-1185">Reference proteome</keyword>
<evidence type="ECO:0000256" key="2">
    <source>
        <dbReference type="ARBA" id="ARBA00022748"/>
    </source>
</evidence>
<feature type="domain" description="Cytochrome c-type biogenesis protein CcmF C-terminal" evidence="5">
    <location>
        <begin position="56"/>
        <end position="106"/>
    </location>
</feature>
<reference evidence="6" key="1">
    <citation type="submission" date="2021-11" db="EMBL/GenBank/DDBJ databases">
        <title>Genome sequence of Xylella taiwanensis PLS432.</title>
        <authorList>
            <person name="Weng L.-W."/>
            <person name="Su C.-C."/>
            <person name="Tsai C.-W."/>
            <person name="Kuo C.-H."/>
        </authorList>
    </citation>
    <scope>NUCLEOTIDE SEQUENCE</scope>
    <source>
        <strain evidence="6">PLS432</strain>
    </source>
</reference>
<sequence length="321" mass="34688">MHSPAITATRGSFTHWTLLLASTTFALALLGTCAHIGVLTSVHSFTTDLVRGAFILVFMVTLLGGALLLYAQCAPQLAPITIDVQQRFTAVSRKMLLLVNNLLLKTRWQREQPSKPLALLTPWAALALAAAGLAGIAAPLENHAQRGRNGMGTAEDTALHLVALAHYPITPQRQYAGHGLGTIGIFTGALLVATRRLQREVALTLGHITLRFDALFEYQGLHSLVDRTPLSLQRDGRPPRTLTTEQRRDAGSGPVMTEAGLRAQRCLRCSGSITRRWSMGNSGTLQTVRPLDLAGRSTNALGGLIAAADRRFRHHPESSHV</sequence>
<keyword evidence="2" id="KW-0201">Cytochrome c-type biogenesis</keyword>
<dbReference type="Proteomes" id="UP001430701">
    <property type="component" value="Unassembled WGS sequence"/>
</dbReference>
<comment type="similarity">
    <text evidence="1">Belongs to the CcmF/CycK/Ccl1/NrfE/CcsA family.</text>
</comment>
<feature type="transmembrane region" description="Helical" evidence="4">
    <location>
        <begin position="50"/>
        <end position="71"/>
    </location>
</feature>
<dbReference type="PRINTS" id="PR01410">
    <property type="entry name" value="CCBIOGENESIS"/>
</dbReference>
<evidence type="ECO:0000313" key="7">
    <source>
        <dbReference type="Proteomes" id="UP001430701"/>
    </source>
</evidence>
<keyword evidence="4" id="KW-0472">Membrane</keyword>
<evidence type="ECO:0000256" key="4">
    <source>
        <dbReference type="SAM" id="Phobius"/>
    </source>
</evidence>
<name>A0ABS8TWY4_9GAMM</name>
<dbReference type="GeneID" id="93922827"/>
<dbReference type="InterPro" id="IPR032523">
    <property type="entry name" value="CcmF_C"/>
</dbReference>
<accession>A0ABS8TWY4</accession>
<dbReference type="Pfam" id="PF16327">
    <property type="entry name" value="CcmF_C"/>
    <property type="match status" value="1"/>
</dbReference>
<comment type="caution">
    <text evidence="6">The sequence shown here is derived from an EMBL/GenBank/DDBJ whole genome shotgun (WGS) entry which is preliminary data.</text>
</comment>
<gene>
    <name evidence="6" type="ORF">LPH55_08960</name>
</gene>
<organism evidence="6 7">
    <name type="scientific">Xylella taiwanensis</name>
    <dbReference type="NCBI Taxonomy" id="1444770"/>
    <lineage>
        <taxon>Bacteria</taxon>
        <taxon>Pseudomonadati</taxon>
        <taxon>Pseudomonadota</taxon>
        <taxon>Gammaproteobacteria</taxon>
        <taxon>Lysobacterales</taxon>
        <taxon>Lysobacteraceae</taxon>
        <taxon>Xylella</taxon>
    </lineage>
</organism>
<dbReference type="PANTHER" id="PTHR43653">
    <property type="entry name" value="CYTOCHROME C ASSEMBLY PROTEIN-RELATED"/>
    <property type="match status" value="1"/>
</dbReference>
<dbReference type="PANTHER" id="PTHR43653:SF4">
    <property type="entry name" value="CYTOCHROME C BIOGENESIS CCMF N-TERMINAL-LIKE MITOCHONDRIAL PROTEIN 1-RELATED"/>
    <property type="match status" value="1"/>
</dbReference>
<feature type="region of interest" description="Disordered" evidence="3">
    <location>
        <begin position="230"/>
        <end position="254"/>
    </location>
</feature>
<evidence type="ECO:0000256" key="3">
    <source>
        <dbReference type="SAM" id="MobiDB-lite"/>
    </source>
</evidence>
<evidence type="ECO:0000313" key="6">
    <source>
        <dbReference type="EMBL" id="MCD8473581.1"/>
    </source>
</evidence>
<evidence type="ECO:0000256" key="1">
    <source>
        <dbReference type="ARBA" id="ARBA00009186"/>
    </source>
</evidence>
<keyword evidence="4" id="KW-0812">Transmembrane</keyword>
<feature type="transmembrane region" description="Helical" evidence="4">
    <location>
        <begin position="117"/>
        <end position="138"/>
    </location>
</feature>
<dbReference type="InterPro" id="IPR003567">
    <property type="entry name" value="Cyt_c_biogenesis"/>
</dbReference>
<dbReference type="EMBL" id="JAJPPU010000002">
    <property type="protein sequence ID" value="MCD8473581.1"/>
    <property type="molecule type" value="Genomic_DNA"/>
</dbReference>
<protein>
    <recommendedName>
        <fullName evidence="5">Cytochrome c-type biogenesis protein CcmF C-terminal domain-containing protein</fullName>
    </recommendedName>
</protein>
<evidence type="ECO:0000259" key="5">
    <source>
        <dbReference type="Pfam" id="PF16327"/>
    </source>
</evidence>
<dbReference type="RefSeq" id="WP_230428501.1">
    <property type="nucleotide sequence ID" value="NZ_CP053627.1"/>
</dbReference>
<keyword evidence="4" id="KW-1133">Transmembrane helix</keyword>
<proteinExistence type="inferred from homology"/>